<reference evidence="1" key="1">
    <citation type="submission" date="2022-06" db="EMBL/GenBank/DDBJ databases">
        <authorList>
            <person name="Legras J.-L."/>
            <person name="Devillers H."/>
            <person name="Grondin C."/>
        </authorList>
    </citation>
    <scope>NUCLEOTIDE SEQUENCE</scope>
    <source>
        <strain evidence="1">CLIB 1444</strain>
    </source>
</reference>
<evidence type="ECO:0000313" key="1">
    <source>
        <dbReference type="EMBL" id="CAH6721086.1"/>
    </source>
</evidence>
<keyword evidence="2" id="KW-1185">Reference proteome</keyword>
<dbReference type="Proteomes" id="UP001152531">
    <property type="component" value="Unassembled WGS sequence"/>
</dbReference>
<comment type="caution">
    <text evidence="1">The sequence shown here is derived from an EMBL/GenBank/DDBJ whole genome shotgun (WGS) entry which is preliminary data.</text>
</comment>
<dbReference type="EMBL" id="CALSDN010000005">
    <property type="protein sequence ID" value="CAH6721086.1"/>
    <property type="molecule type" value="Genomic_DNA"/>
</dbReference>
<protein>
    <submittedName>
        <fullName evidence="1">Uncharacterized protein</fullName>
    </submittedName>
</protein>
<name>A0ACA9Y7V9_9ASCO</name>
<organism evidence="1 2">
    <name type="scientific">[Candida] jaroonii</name>
    <dbReference type="NCBI Taxonomy" id="467808"/>
    <lineage>
        <taxon>Eukaryota</taxon>
        <taxon>Fungi</taxon>
        <taxon>Dikarya</taxon>
        <taxon>Ascomycota</taxon>
        <taxon>Saccharomycotina</taxon>
        <taxon>Pichiomycetes</taxon>
        <taxon>Debaryomycetaceae</taxon>
        <taxon>Yamadazyma</taxon>
    </lineage>
</organism>
<proteinExistence type="predicted"/>
<evidence type="ECO:0000313" key="2">
    <source>
        <dbReference type="Proteomes" id="UP001152531"/>
    </source>
</evidence>
<sequence length="296" mass="35145">MIANTQQMMVDDSIRSFMKYNEPVVNEYLTLRQRILEFCGRSEDQPKESKEEKDETDMEVDTNEAGDAPDQEVAEPKEPVETEEVKEVDVENERKKLLLELDLAWESYKSYLNELQILLNIEKLPTKNLEEINKSYEVIIGEKVGYNNKLKNIKNIQMPLIEKMNNLKNNFNTNLNHKTSQRYYKESKEEEIDSTNLLFTKEEITNMFDVDYDFDMNKYNLFTEVKDKLFFKIFKTQESNETLIDEYDELIENLNIDIKESIELRNKARSQWSKNAEIIDQFKDILKQGPQENPEQ</sequence>
<gene>
    <name evidence="1" type="ORF">CLIB1444_05S03268</name>
</gene>
<accession>A0ACA9Y7V9</accession>